<dbReference type="Proteomes" id="UP000628442">
    <property type="component" value="Unassembled WGS sequence"/>
</dbReference>
<dbReference type="GO" id="GO:0003824">
    <property type="term" value="F:catalytic activity"/>
    <property type="evidence" value="ECO:0007669"/>
    <property type="project" value="InterPro"/>
</dbReference>
<proteinExistence type="predicted"/>
<dbReference type="AlphaFoldDB" id="A0AA87Y288"/>
<dbReference type="Gene3D" id="3.20.20.60">
    <property type="entry name" value="Phosphoenolpyruvate-binding domains"/>
    <property type="match status" value="1"/>
</dbReference>
<dbReference type="InterPro" id="IPR039556">
    <property type="entry name" value="ICL/PEPM"/>
</dbReference>
<dbReference type="PANTHER" id="PTHR42905:SF16">
    <property type="entry name" value="CARBOXYPHOSPHONOENOLPYRUVATE PHOSPHONOMUTASE-LIKE PROTEIN (AFU_ORTHOLOGUE AFUA_5G07230)"/>
    <property type="match status" value="1"/>
</dbReference>
<accession>A0AA87Y288</accession>
<comment type="caution">
    <text evidence="1">The sequence shown here is derived from an EMBL/GenBank/DDBJ whole genome shotgun (WGS) entry which is preliminary data.</text>
</comment>
<dbReference type="CDD" id="cd00377">
    <property type="entry name" value="ICL_PEPM"/>
    <property type="match status" value="1"/>
</dbReference>
<reference evidence="1" key="2">
    <citation type="submission" date="2022-12" db="EMBL/GenBank/DDBJ databases">
        <authorList>
            <person name="Sun Q."/>
            <person name="Kim S."/>
        </authorList>
    </citation>
    <scope>NUCLEOTIDE SEQUENCE</scope>
    <source>
        <strain evidence="1">KCTC 12343</strain>
    </source>
</reference>
<dbReference type="SUPFAM" id="SSF51621">
    <property type="entry name" value="Phosphoenolpyruvate/pyruvate domain"/>
    <property type="match status" value="1"/>
</dbReference>
<dbReference type="EMBL" id="BMWV01000013">
    <property type="protein sequence ID" value="GGY60184.1"/>
    <property type="molecule type" value="Genomic_DNA"/>
</dbReference>
<dbReference type="PANTHER" id="PTHR42905">
    <property type="entry name" value="PHOSPHOENOLPYRUVATE CARBOXYLASE"/>
    <property type="match status" value="1"/>
</dbReference>
<protein>
    <recommendedName>
        <fullName evidence="3">Isocitrate lyase/phosphoenolpyruvate mutase family protein</fullName>
    </recommendedName>
</protein>
<dbReference type="InterPro" id="IPR040442">
    <property type="entry name" value="Pyrv_kinase-like_dom_sf"/>
</dbReference>
<evidence type="ECO:0000313" key="1">
    <source>
        <dbReference type="EMBL" id="GGY60184.1"/>
    </source>
</evidence>
<sequence>MDTLKMDAPPMGDPEIAALPMDARFRALHRQPRPLVLTNAWDAGSARLVASQGAAAIATTSAGVAWSLGYRDGDLLPLDEHVACVRRIRRVIDVPLSVDIESGYSDDPAAVGAAVARFVDAGAVGINLQDGSAPPALLCRKIAAARAAALGAGVDLYINIRCDVFARQLAPAGARVGETLQRARLYREAGADGLFPLAVTDPAEIAALAAGTDLLLNVIAWPGLPPVAQLAALGVRRVSTGSWLPQAMWAHAARLAREFGTHGGSQALVDEAEAYGTVNALLPAPDQAGL</sequence>
<reference evidence="1" key="1">
    <citation type="journal article" date="2014" name="Int. J. Syst. Evol. Microbiol.">
        <title>Complete genome sequence of Corynebacterium casei LMG S-19264T (=DSM 44701T), isolated from a smear-ripened cheese.</title>
        <authorList>
            <consortium name="US DOE Joint Genome Institute (JGI-PGF)"/>
            <person name="Walter F."/>
            <person name="Albersmeier A."/>
            <person name="Kalinowski J."/>
            <person name="Ruckert C."/>
        </authorList>
    </citation>
    <scope>NUCLEOTIDE SEQUENCE</scope>
    <source>
        <strain evidence="1">KCTC 12343</strain>
    </source>
</reference>
<dbReference type="InterPro" id="IPR015813">
    <property type="entry name" value="Pyrv/PenolPyrv_kinase-like_dom"/>
</dbReference>
<evidence type="ECO:0008006" key="3">
    <source>
        <dbReference type="Google" id="ProtNLM"/>
    </source>
</evidence>
<organism evidence="1 2">
    <name type="scientific">Pseudoduganella albidiflava</name>
    <dbReference type="NCBI Taxonomy" id="321983"/>
    <lineage>
        <taxon>Bacteria</taxon>
        <taxon>Pseudomonadati</taxon>
        <taxon>Pseudomonadota</taxon>
        <taxon>Betaproteobacteria</taxon>
        <taxon>Burkholderiales</taxon>
        <taxon>Oxalobacteraceae</taxon>
        <taxon>Telluria group</taxon>
        <taxon>Pseudoduganella</taxon>
    </lineage>
</organism>
<evidence type="ECO:0000313" key="2">
    <source>
        <dbReference type="Proteomes" id="UP000628442"/>
    </source>
</evidence>
<dbReference type="Pfam" id="PF13714">
    <property type="entry name" value="PEP_mutase"/>
    <property type="match status" value="1"/>
</dbReference>
<dbReference type="RefSeq" id="WP_229420406.1">
    <property type="nucleotide sequence ID" value="NZ_BMWV01000013.1"/>
</dbReference>
<name>A0AA87Y288_9BURK</name>
<gene>
    <name evidence="1" type="ORF">GCM10007387_48490</name>
</gene>